<feature type="region of interest" description="Disordered" evidence="1">
    <location>
        <begin position="1"/>
        <end position="56"/>
    </location>
</feature>
<gene>
    <name evidence="2" type="ORF">OJ1288_G09.27</name>
    <name evidence="3" type="ORF">P0627E03.5</name>
</gene>
<dbReference type="EMBL" id="AP004119">
    <property type="protein sequence ID" value="BAD15572.1"/>
    <property type="molecule type" value="Genomic_DNA"/>
</dbReference>
<dbReference type="Proteomes" id="UP000000763">
    <property type="component" value="Chromosome 2"/>
</dbReference>
<feature type="compositionally biased region" description="Basic residues" evidence="1">
    <location>
        <begin position="1"/>
        <end position="16"/>
    </location>
</feature>
<accession>Q6Z6A6</accession>
<proteinExistence type="predicted"/>
<reference evidence="4" key="3">
    <citation type="journal article" date="2005" name="Nature">
        <title>The map-based sequence of the rice genome.</title>
        <authorList>
            <consortium name="International rice genome sequencing project (IRGSP)"/>
            <person name="Matsumoto T."/>
            <person name="Wu J."/>
            <person name="Kanamori H."/>
            <person name="Katayose Y."/>
            <person name="Fujisawa M."/>
            <person name="Namiki N."/>
            <person name="Mizuno H."/>
            <person name="Yamamoto K."/>
            <person name="Antonio B.A."/>
            <person name="Baba T."/>
            <person name="Sakata K."/>
            <person name="Nagamura Y."/>
            <person name="Aoki H."/>
            <person name="Arikawa K."/>
            <person name="Arita K."/>
            <person name="Bito T."/>
            <person name="Chiden Y."/>
            <person name="Fujitsuka N."/>
            <person name="Fukunaka R."/>
            <person name="Hamada M."/>
            <person name="Harada C."/>
            <person name="Hayashi A."/>
            <person name="Hijishita S."/>
            <person name="Honda M."/>
            <person name="Hosokawa S."/>
            <person name="Ichikawa Y."/>
            <person name="Idonuma A."/>
            <person name="Iijima M."/>
            <person name="Ikeda M."/>
            <person name="Ikeno M."/>
            <person name="Ito K."/>
            <person name="Ito S."/>
            <person name="Ito T."/>
            <person name="Ito Y."/>
            <person name="Ito Y."/>
            <person name="Iwabuchi A."/>
            <person name="Kamiya K."/>
            <person name="Karasawa W."/>
            <person name="Kurita K."/>
            <person name="Katagiri S."/>
            <person name="Kikuta A."/>
            <person name="Kobayashi H."/>
            <person name="Kobayashi N."/>
            <person name="Machita K."/>
            <person name="Maehara T."/>
            <person name="Masukawa M."/>
            <person name="Mizubayashi T."/>
            <person name="Mukai Y."/>
            <person name="Nagasaki H."/>
            <person name="Nagata Y."/>
            <person name="Naito S."/>
            <person name="Nakashima M."/>
            <person name="Nakama Y."/>
            <person name="Nakamichi Y."/>
            <person name="Nakamura M."/>
            <person name="Meguro A."/>
            <person name="Negishi M."/>
            <person name="Ohta I."/>
            <person name="Ohta T."/>
            <person name="Okamoto M."/>
            <person name="Ono N."/>
            <person name="Saji S."/>
            <person name="Sakaguchi M."/>
            <person name="Sakai K."/>
            <person name="Shibata M."/>
            <person name="Shimokawa T."/>
            <person name="Song J."/>
            <person name="Takazaki Y."/>
            <person name="Terasawa K."/>
            <person name="Tsugane M."/>
            <person name="Tsuji K."/>
            <person name="Ueda S."/>
            <person name="Waki K."/>
            <person name="Yamagata H."/>
            <person name="Yamamoto M."/>
            <person name="Yamamoto S."/>
            <person name="Yamane H."/>
            <person name="Yoshiki S."/>
            <person name="Yoshihara R."/>
            <person name="Yukawa K."/>
            <person name="Zhong H."/>
            <person name="Yano M."/>
            <person name="Yuan Q."/>
            <person name="Ouyang S."/>
            <person name="Liu J."/>
            <person name="Jones K.M."/>
            <person name="Gansberger K."/>
            <person name="Moffat K."/>
            <person name="Hill J."/>
            <person name="Bera J."/>
            <person name="Fadrosh D."/>
            <person name="Jin S."/>
            <person name="Johri S."/>
            <person name="Kim M."/>
            <person name="Overton L."/>
            <person name="Reardon M."/>
            <person name="Tsitrin T."/>
            <person name="Vuong H."/>
            <person name="Weaver B."/>
            <person name="Ciecko A."/>
            <person name="Tallon L."/>
            <person name="Jackson J."/>
            <person name="Pai G."/>
            <person name="Aken S.V."/>
            <person name="Utterback T."/>
            <person name="Reidmuller S."/>
            <person name="Feldblyum T."/>
            <person name="Hsiao J."/>
            <person name="Zismann V."/>
            <person name="Iobst S."/>
            <person name="de Vazeille A.R."/>
            <person name="Buell C.R."/>
            <person name="Ying K."/>
            <person name="Li Y."/>
            <person name="Lu T."/>
            <person name="Huang Y."/>
            <person name="Zhao Q."/>
            <person name="Feng Q."/>
            <person name="Zhang L."/>
            <person name="Zhu J."/>
            <person name="Weng Q."/>
            <person name="Mu J."/>
            <person name="Lu Y."/>
            <person name="Fan D."/>
            <person name="Liu Y."/>
            <person name="Guan J."/>
            <person name="Zhang Y."/>
            <person name="Yu S."/>
            <person name="Liu X."/>
            <person name="Zhang Y."/>
            <person name="Hong G."/>
            <person name="Han B."/>
            <person name="Choisne N."/>
            <person name="Demange N."/>
            <person name="Orjeda G."/>
            <person name="Samain S."/>
            <person name="Cattolico L."/>
            <person name="Pelletier E."/>
            <person name="Couloux A."/>
            <person name="Segurens B."/>
            <person name="Wincker P."/>
            <person name="D'Hont A."/>
            <person name="Scarpelli C."/>
            <person name="Weissenbach J."/>
            <person name="Salanoubat M."/>
            <person name="Quetier F."/>
            <person name="Yu Y."/>
            <person name="Kim H.R."/>
            <person name="Rambo T."/>
            <person name="Currie J."/>
            <person name="Collura K."/>
            <person name="Luo M."/>
            <person name="Yang T."/>
            <person name="Ammiraju J.S.S."/>
            <person name="Engler F."/>
            <person name="Soderlund C."/>
            <person name="Wing R.A."/>
            <person name="Palmer L.E."/>
            <person name="de la Bastide M."/>
            <person name="Spiegel L."/>
            <person name="Nascimento L."/>
            <person name="Zutavern T."/>
            <person name="O'Shaughnessy A."/>
            <person name="Dike S."/>
            <person name="Dedhia N."/>
            <person name="Preston R."/>
            <person name="Balija V."/>
            <person name="McCombie W.R."/>
            <person name="Chow T."/>
            <person name="Chen H."/>
            <person name="Chung M."/>
            <person name="Chen C."/>
            <person name="Shaw J."/>
            <person name="Wu H."/>
            <person name="Hsiao K."/>
            <person name="Chao Y."/>
            <person name="Chu M."/>
            <person name="Cheng C."/>
            <person name="Hour A."/>
            <person name="Lee P."/>
            <person name="Lin S."/>
            <person name="Lin Y."/>
            <person name="Liou J."/>
            <person name="Liu S."/>
            <person name="Hsing Y."/>
            <person name="Raghuvanshi S."/>
            <person name="Mohanty A."/>
            <person name="Bharti A.K."/>
            <person name="Gaur A."/>
            <person name="Gupta V."/>
            <person name="Kumar D."/>
            <person name="Ravi V."/>
            <person name="Vij S."/>
            <person name="Kapur A."/>
            <person name="Khurana P."/>
            <person name="Khurana P."/>
            <person name="Khurana J.P."/>
            <person name="Tyagi A.K."/>
            <person name="Gaikwad K."/>
            <person name="Singh A."/>
            <person name="Dalal V."/>
            <person name="Srivastava S."/>
            <person name="Dixit A."/>
            <person name="Pal A.K."/>
            <person name="Ghazi I.A."/>
            <person name="Yadav M."/>
            <person name="Pandit A."/>
            <person name="Bhargava A."/>
            <person name="Sureshbabu K."/>
            <person name="Batra K."/>
            <person name="Sharma T.R."/>
            <person name="Mohapatra T."/>
            <person name="Singh N.K."/>
            <person name="Messing J."/>
            <person name="Nelson A.B."/>
            <person name="Fuks G."/>
            <person name="Kavchok S."/>
            <person name="Keizer G."/>
            <person name="Linton E."/>
            <person name="Llaca V."/>
            <person name="Song R."/>
            <person name="Tanyolac B."/>
            <person name="Young S."/>
            <person name="Ho-Il K."/>
            <person name="Hahn J.H."/>
            <person name="Sangsakoo G."/>
            <person name="Vanavichit A."/>
            <person name="de Mattos Luiz.A.T."/>
            <person name="Zimmer P.D."/>
            <person name="Malone G."/>
            <person name="Dellagostin O."/>
            <person name="de Oliveira A.C."/>
            <person name="Bevan M."/>
            <person name="Bancroft I."/>
            <person name="Minx P."/>
            <person name="Cordum H."/>
            <person name="Wilson R."/>
            <person name="Cheng Z."/>
            <person name="Jin W."/>
            <person name="Jiang J."/>
            <person name="Leong S.A."/>
            <person name="Iwama H."/>
            <person name="Gojobori T."/>
            <person name="Itoh T."/>
            <person name="Niimura Y."/>
            <person name="Fujii Y."/>
            <person name="Habara T."/>
            <person name="Sakai H."/>
            <person name="Sato Y."/>
            <person name="Wilson G."/>
            <person name="Kumar K."/>
            <person name="McCouch S."/>
            <person name="Juretic N."/>
            <person name="Hoen D."/>
            <person name="Wright S."/>
            <person name="Bruskiewich R."/>
            <person name="Bureau T."/>
            <person name="Miyao A."/>
            <person name="Hirochika H."/>
            <person name="Nishikawa T."/>
            <person name="Kadowaki K."/>
            <person name="Sugiura M."/>
            <person name="Burr B."/>
            <person name="Sasaki T."/>
        </authorList>
    </citation>
    <scope>NUCLEOTIDE SEQUENCE [LARGE SCALE GENOMIC DNA]</scope>
    <source>
        <strain evidence="4">cv. Nipponbare</strain>
    </source>
</reference>
<protein>
    <submittedName>
        <fullName evidence="3">Uncharacterized protein</fullName>
    </submittedName>
</protein>
<evidence type="ECO:0000313" key="4">
    <source>
        <dbReference type="Proteomes" id="UP000000763"/>
    </source>
</evidence>
<dbReference type="AlphaFoldDB" id="Q6Z6A6"/>
<name>Q6Z6A6_ORYSJ</name>
<dbReference type="EMBL" id="AP005012">
    <property type="protein sequence ID" value="BAD17231.1"/>
    <property type="molecule type" value="Genomic_DNA"/>
</dbReference>
<organism evidence="3 4">
    <name type="scientific">Oryza sativa subsp. japonica</name>
    <name type="common">Rice</name>
    <dbReference type="NCBI Taxonomy" id="39947"/>
    <lineage>
        <taxon>Eukaryota</taxon>
        <taxon>Viridiplantae</taxon>
        <taxon>Streptophyta</taxon>
        <taxon>Embryophyta</taxon>
        <taxon>Tracheophyta</taxon>
        <taxon>Spermatophyta</taxon>
        <taxon>Magnoliopsida</taxon>
        <taxon>Liliopsida</taxon>
        <taxon>Poales</taxon>
        <taxon>Poaceae</taxon>
        <taxon>BOP clade</taxon>
        <taxon>Oryzoideae</taxon>
        <taxon>Oryzeae</taxon>
        <taxon>Oryzinae</taxon>
        <taxon>Oryza</taxon>
        <taxon>Oryza sativa</taxon>
    </lineage>
</organism>
<feature type="compositionally biased region" description="Basic and acidic residues" evidence="1">
    <location>
        <begin position="19"/>
        <end position="42"/>
    </location>
</feature>
<evidence type="ECO:0000256" key="1">
    <source>
        <dbReference type="SAM" id="MobiDB-lite"/>
    </source>
</evidence>
<evidence type="ECO:0000313" key="2">
    <source>
        <dbReference type="EMBL" id="BAD15572.1"/>
    </source>
</evidence>
<sequence length="76" mass="8670">MAREKTKKKKKKKHCARQFGKEQEGAAVADPRRDVTPRRAPETGRATATSRSPPRAARIRHVSVVTFQRFRDRACP</sequence>
<reference evidence="2" key="1">
    <citation type="submission" date="2001-08" db="EMBL/GenBank/DDBJ databases">
        <title>Oryza sativa nipponbare(GA3) genomic DNA, chromosome 2, BAC clone:OJ1288_G09.</title>
        <authorList>
            <person name="Sasaki T."/>
            <person name="Matsumoto T."/>
            <person name="Yamamoto K."/>
        </authorList>
    </citation>
    <scope>NUCLEOTIDE SEQUENCE</scope>
</reference>
<reference evidence="3" key="2">
    <citation type="submission" date="2002-03" db="EMBL/GenBank/DDBJ databases">
        <title>Oryza sativa nipponbare(GA3) genomic DNA, chromosome 2, PAC clone:P0627E03.</title>
        <authorList>
            <person name="Sasaki T."/>
            <person name="Matsumoto T."/>
            <person name="Yamamoto K."/>
        </authorList>
    </citation>
    <scope>NUCLEOTIDE SEQUENCE</scope>
</reference>
<evidence type="ECO:0000313" key="3">
    <source>
        <dbReference type="EMBL" id="BAD17231.1"/>
    </source>
</evidence>
<reference evidence="4" key="4">
    <citation type="journal article" date="2008" name="Nucleic Acids Res.">
        <title>The rice annotation project database (RAP-DB): 2008 update.</title>
        <authorList>
            <consortium name="The rice annotation project (RAP)"/>
        </authorList>
    </citation>
    <scope>GENOME REANNOTATION</scope>
    <source>
        <strain evidence="4">cv. Nipponbare</strain>
    </source>
</reference>